<feature type="compositionally biased region" description="Polar residues" evidence="1">
    <location>
        <begin position="417"/>
        <end position="426"/>
    </location>
</feature>
<dbReference type="InterPro" id="IPR011009">
    <property type="entry name" value="Kinase-like_dom_sf"/>
</dbReference>
<comment type="caution">
    <text evidence="3">The sequence shown here is derived from an EMBL/GenBank/DDBJ whole genome shotgun (WGS) entry which is preliminary data.</text>
</comment>
<feature type="region of interest" description="Disordered" evidence="1">
    <location>
        <begin position="1"/>
        <end position="26"/>
    </location>
</feature>
<dbReference type="AlphaFoldDB" id="A0A8K0QTR2"/>
<dbReference type="EMBL" id="JAGMVJ010000027">
    <property type="protein sequence ID" value="KAH7070306.1"/>
    <property type="molecule type" value="Genomic_DNA"/>
</dbReference>
<protein>
    <submittedName>
        <fullName evidence="3">Kinase-like domain-containing protein</fullName>
    </submittedName>
</protein>
<keyword evidence="3" id="KW-0808">Transferase</keyword>
<sequence length="828" mass="93446">MVTDAMHTPRRASTSRSSFSSVQDHETHIQTLSKEIRDAVDSTVEGVVNLDEAQTRCFLAKGDLDRILDSKALSQLFKELLTNKPPTSPRNHTGHGSEPERDNADIKCTANYCIARTTGDSPRVALLALFLYQDREELLSIFMQWVNSTDTDVPSDSWMPFKSGTLDQHGIPKRYHRSIIRDQAIFRPITLRSFEDREIRATDRLPFVGAQTDIKDGSSGTVFNTKIARNHWEIESHNRFVPGNPNEPMVVALKTFIPTLRNTNQATDDFRIELGILKELRRSNIKHDMIMLDMGSITLLDESKNPISHSLIFELATFSLADFLKDERRARTYTTKSLLLARLVEIVEALACLHDNLKTMHLDIKPDNILVFEKGSSRSDIQNPDQRQLIWKLSDFGLARKFGSRQRSGHNRIETSDLPSRSSATPATRPAGIYQAPEIQEKNSSQAGRGSDVWSVGCIALMVMAFVCNGAAEVFKLTTRLSVDFLHGEGCQSLFYVRSDTHPWHDGDYRYRYQYLGDFDPDIGHIPATQYEAAVNPSVVKWSNVLVASYEGQPEQRLIQKWFKIVFTLVLLIDHNKRISAAKLRDRLSDVQQQWRSYEAEPGNFADIAVATTLRPSKDFVKHQPDAASGENTDHPVANTGAPRAAPGVQVHRSPQIRAEGRDALPPHVRSLEHHRHSSHESREIRPSKTLGVAIKDNDAEAVRIELDRDPGQLEHPCSGSILPLHWAISNQAYSALDALLQKSDTKITDIRCRGRTALQLACQGSGDTRTLKCIGRHHQKFNFPLEVYKDNKRRLGAEARKALDDLYSPKDAKEPKKSQTKKFSFFR</sequence>
<dbReference type="OrthoDB" id="5986190at2759"/>
<dbReference type="SMART" id="SM00248">
    <property type="entry name" value="ANK"/>
    <property type="match status" value="2"/>
</dbReference>
<feature type="region of interest" description="Disordered" evidence="1">
    <location>
        <begin position="80"/>
        <end position="103"/>
    </location>
</feature>
<keyword evidence="4" id="KW-1185">Reference proteome</keyword>
<dbReference type="Proteomes" id="UP000813461">
    <property type="component" value="Unassembled WGS sequence"/>
</dbReference>
<accession>A0A8K0QTR2</accession>
<feature type="region of interest" description="Disordered" evidence="1">
    <location>
        <begin position="622"/>
        <end position="687"/>
    </location>
</feature>
<organism evidence="3 4">
    <name type="scientific">Paraphoma chrysanthemicola</name>
    <dbReference type="NCBI Taxonomy" id="798071"/>
    <lineage>
        <taxon>Eukaryota</taxon>
        <taxon>Fungi</taxon>
        <taxon>Dikarya</taxon>
        <taxon>Ascomycota</taxon>
        <taxon>Pezizomycotina</taxon>
        <taxon>Dothideomycetes</taxon>
        <taxon>Pleosporomycetidae</taxon>
        <taxon>Pleosporales</taxon>
        <taxon>Pleosporineae</taxon>
        <taxon>Phaeosphaeriaceae</taxon>
        <taxon>Paraphoma</taxon>
    </lineage>
</organism>
<feature type="compositionally biased region" description="Basic and acidic residues" evidence="1">
    <location>
        <begin position="807"/>
        <end position="818"/>
    </location>
</feature>
<feature type="region of interest" description="Disordered" evidence="1">
    <location>
        <begin position="807"/>
        <end position="828"/>
    </location>
</feature>
<dbReference type="InterPro" id="IPR036770">
    <property type="entry name" value="Ankyrin_rpt-contain_sf"/>
</dbReference>
<dbReference type="Gene3D" id="1.25.40.20">
    <property type="entry name" value="Ankyrin repeat-containing domain"/>
    <property type="match status" value="1"/>
</dbReference>
<feature type="domain" description="Protein kinase" evidence="2">
    <location>
        <begin position="208"/>
        <end position="596"/>
    </location>
</feature>
<dbReference type="PROSITE" id="PS50011">
    <property type="entry name" value="PROTEIN_KINASE_DOM"/>
    <property type="match status" value="1"/>
</dbReference>
<dbReference type="InterPro" id="IPR002110">
    <property type="entry name" value="Ankyrin_rpt"/>
</dbReference>
<feature type="compositionally biased region" description="Low complexity" evidence="1">
    <location>
        <begin position="11"/>
        <end position="21"/>
    </location>
</feature>
<dbReference type="Gene3D" id="1.10.510.10">
    <property type="entry name" value="Transferase(Phosphotransferase) domain 1"/>
    <property type="match status" value="1"/>
</dbReference>
<evidence type="ECO:0000313" key="3">
    <source>
        <dbReference type="EMBL" id="KAH7070306.1"/>
    </source>
</evidence>
<proteinExistence type="predicted"/>
<dbReference type="PANTHER" id="PTHR24359">
    <property type="entry name" value="SERINE/THREONINE-PROTEIN KINASE SBK1"/>
    <property type="match status" value="1"/>
</dbReference>
<dbReference type="GO" id="GO:0005524">
    <property type="term" value="F:ATP binding"/>
    <property type="evidence" value="ECO:0007669"/>
    <property type="project" value="InterPro"/>
</dbReference>
<evidence type="ECO:0000256" key="1">
    <source>
        <dbReference type="SAM" id="MobiDB-lite"/>
    </source>
</evidence>
<evidence type="ECO:0000313" key="4">
    <source>
        <dbReference type="Proteomes" id="UP000813461"/>
    </source>
</evidence>
<dbReference type="SUPFAM" id="SSF48403">
    <property type="entry name" value="Ankyrin repeat"/>
    <property type="match status" value="1"/>
</dbReference>
<dbReference type="PANTHER" id="PTHR24359:SF1">
    <property type="entry name" value="INHIBITOR OF NUCLEAR FACTOR KAPPA-B KINASE EPSILON SUBUNIT HOMOLOG 1-RELATED"/>
    <property type="match status" value="1"/>
</dbReference>
<dbReference type="SMART" id="SM00220">
    <property type="entry name" value="S_TKc"/>
    <property type="match status" value="1"/>
</dbReference>
<dbReference type="InterPro" id="IPR000719">
    <property type="entry name" value="Prot_kinase_dom"/>
</dbReference>
<evidence type="ECO:0000259" key="2">
    <source>
        <dbReference type="PROSITE" id="PS50011"/>
    </source>
</evidence>
<keyword evidence="3" id="KW-0418">Kinase</keyword>
<reference evidence="3" key="1">
    <citation type="journal article" date="2021" name="Nat. Commun.">
        <title>Genetic determinants of endophytism in the Arabidopsis root mycobiome.</title>
        <authorList>
            <person name="Mesny F."/>
            <person name="Miyauchi S."/>
            <person name="Thiergart T."/>
            <person name="Pickel B."/>
            <person name="Atanasova L."/>
            <person name="Karlsson M."/>
            <person name="Huettel B."/>
            <person name="Barry K.W."/>
            <person name="Haridas S."/>
            <person name="Chen C."/>
            <person name="Bauer D."/>
            <person name="Andreopoulos W."/>
            <person name="Pangilinan J."/>
            <person name="LaButti K."/>
            <person name="Riley R."/>
            <person name="Lipzen A."/>
            <person name="Clum A."/>
            <person name="Drula E."/>
            <person name="Henrissat B."/>
            <person name="Kohler A."/>
            <person name="Grigoriev I.V."/>
            <person name="Martin F.M."/>
            <person name="Hacquard S."/>
        </authorList>
    </citation>
    <scope>NUCLEOTIDE SEQUENCE</scope>
    <source>
        <strain evidence="3">MPI-SDFR-AT-0120</strain>
    </source>
</reference>
<feature type="region of interest" description="Disordered" evidence="1">
    <location>
        <begin position="405"/>
        <end position="450"/>
    </location>
</feature>
<dbReference type="CDD" id="cd00180">
    <property type="entry name" value="PKc"/>
    <property type="match status" value="1"/>
</dbReference>
<name>A0A8K0QTR2_9PLEO</name>
<dbReference type="Pfam" id="PF00069">
    <property type="entry name" value="Pkinase"/>
    <property type="match status" value="1"/>
</dbReference>
<dbReference type="GO" id="GO:0004674">
    <property type="term" value="F:protein serine/threonine kinase activity"/>
    <property type="evidence" value="ECO:0007669"/>
    <property type="project" value="TreeGrafter"/>
</dbReference>
<dbReference type="SUPFAM" id="SSF56112">
    <property type="entry name" value="Protein kinase-like (PK-like)"/>
    <property type="match status" value="1"/>
</dbReference>
<gene>
    <name evidence="3" type="ORF">FB567DRAFT_539649</name>
</gene>